<feature type="domain" description="Glucose/Sorbosone dehydrogenase" evidence="2">
    <location>
        <begin position="58"/>
        <end position="350"/>
    </location>
</feature>
<dbReference type="EMBL" id="CP076607">
    <property type="protein sequence ID" value="QWU18406.1"/>
    <property type="molecule type" value="Genomic_DNA"/>
</dbReference>
<evidence type="ECO:0000313" key="3">
    <source>
        <dbReference type="EMBL" id="QWU18406.1"/>
    </source>
</evidence>
<proteinExistence type="predicted"/>
<dbReference type="PANTHER" id="PTHR19328">
    <property type="entry name" value="HEDGEHOG-INTERACTING PROTEIN"/>
    <property type="match status" value="1"/>
</dbReference>
<feature type="signal peptide" evidence="1">
    <location>
        <begin position="1"/>
        <end position="22"/>
    </location>
</feature>
<dbReference type="Pfam" id="PF07995">
    <property type="entry name" value="GSDH"/>
    <property type="match status" value="1"/>
</dbReference>
<evidence type="ECO:0000313" key="6">
    <source>
        <dbReference type="Proteomes" id="UP000683429"/>
    </source>
</evidence>
<accession>A0A1H8W5L7</accession>
<dbReference type="PROSITE" id="PS51257">
    <property type="entry name" value="PROKAR_LIPOPROTEIN"/>
    <property type="match status" value="1"/>
</dbReference>
<sequence>MLKKALSIMMIFLLLVGCSINEQQNTIGNTQATENTQNTQNTQTTESDLNVEVIAENLEIPWSIEKEGDTFYLSERPGAIVRVENGKVDRQKVELKNQLSTASEAGLLGFVLAPDFQESNLAYAYYTYEDNSERFNRIVTLGLDDGVWSENSVLLDRIPSGPAHHGGRLKIGPDGKLYATAGDAYESEIAQDLDSLGGKILRINLDGSVPSDNPYPNSYVYSYGHRNPQGLAWSPDGKLYASEHGNSQNDEINHIEPGQNYGWPIIEGNEEKSRVISPLYTSGDATTWAPSGMDYFNNKLYVAALRGAAVLEFDLITGQSRSVITGLGRIRDVRIEDNYLYFISNNRDGRGDPQENDDKLYRVSLAAPAFRP</sequence>
<evidence type="ECO:0000313" key="4">
    <source>
        <dbReference type="EMBL" id="SEP22823.1"/>
    </source>
</evidence>
<dbReference type="RefSeq" id="WP_175491980.1">
    <property type="nucleotide sequence ID" value="NZ_CP076607.1"/>
</dbReference>
<dbReference type="Proteomes" id="UP000683429">
    <property type="component" value="Chromosome"/>
</dbReference>
<dbReference type="SUPFAM" id="SSF50952">
    <property type="entry name" value="Soluble quinoprotein glucose dehydrogenase"/>
    <property type="match status" value="1"/>
</dbReference>
<organism evidence="4 5">
    <name type="scientific">Paenibacillus sophorae</name>
    <dbReference type="NCBI Taxonomy" id="1333845"/>
    <lineage>
        <taxon>Bacteria</taxon>
        <taxon>Bacillati</taxon>
        <taxon>Bacillota</taxon>
        <taxon>Bacilli</taxon>
        <taxon>Bacillales</taxon>
        <taxon>Paenibacillaceae</taxon>
        <taxon>Paenibacillus</taxon>
    </lineage>
</organism>
<dbReference type="InterPro" id="IPR011041">
    <property type="entry name" value="Quinoprot_gluc/sorb_DH_b-prop"/>
</dbReference>
<dbReference type="Proteomes" id="UP000198809">
    <property type="component" value="Unassembled WGS sequence"/>
</dbReference>
<dbReference type="Gene3D" id="2.120.10.30">
    <property type="entry name" value="TolB, C-terminal domain"/>
    <property type="match status" value="1"/>
</dbReference>
<reference evidence="4 5" key="1">
    <citation type="submission" date="2016-10" db="EMBL/GenBank/DDBJ databases">
        <authorList>
            <person name="de Groot N.N."/>
        </authorList>
    </citation>
    <scope>NUCLEOTIDE SEQUENCE [LARGE SCALE GENOMIC DNA]</scope>
    <source>
        <strain evidence="4 5">CGMCC 1.10238</strain>
    </source>
</reference>
<evidence type="ECO:0000313" key="5">
    <source>
        <dbReference type="Proteomes" id="UP000198809"/>
    </source>
</evidence>
<keyword evidence="6" id="KW-1185">Reference proteome</keyword>
<dbReference type="PANTHER" id="PTHR19328:SF13">
    <property type="entry name" value="HIPL1 PROTEIN"/>
    <property type="match status" value="1"/>
</dbReference>
<dbReference type="InterPro" id="IPR011042">
    <property type="entry name" value="6-blade_b-propeller_TolB-like"/>
</dbReference>
<dbReference type="AlphaFoldDB" id="A0A1H8W5L7"/>
<dbReference type="EMBL" id="FODH01000036">
    <property type="protein sequence ID" value="SEP22823.1"/>
    <property type="molecule type" value="Genomic_DNA"/>
</dbReference>
<evidence type="ECO:0000259" key="2">
    <source>
        <dbReference type="Pfam" id="PF07995"/>
    </source>
</evidence>
<name>A0A1H8W5L7_9BACL</name>
<reference evidence="3 6" key="2">
    <citation type="submission" date="2021-06" db="EMBL/GenBank/DDBJ databases">
        <title>Whole genome sequence of Paenibacillus sophorae DSM23020 for comparative genomics.</title>
        <authorList>
            <person name="Kim M.-J."/>
            <person name="Lee G."/>
            <person name="Shin J.-H."/>
        </authorList>
    </citation>
    <scope>NUCLEOTIDE SEQUENCE [LARGE SCALE GENOMIC DNA]</scope>
    <source>
        <strain evidence="3 6">DSM 23020</strain>
    </source>
</reference>
<protein>
    <submittedName>
        <fullName evidence="4">Glucose/arabinose dehydrogenase, beta-propeller fold</fullName>
    </submittedName>
    <submittedName>
        <fullName evidence="3">Sorbosone dehydrogenase family protein</fullName>
    </submittedName>
</protein>
<evidence type="ECO:0000256" key="1">
    <source>
        <dbReference type="SAM" id="SignalP"/>
    </source>
</evidence>
<feature type="chain" id="PRO_5039650979" evidence="1">
    <location>
        <begin position="23"/>
        <end position="372"/>
    </location>
</feature>
<dbReference type="InterPro" id="IPR012938">
    <property type="entry name" value="Glc/Sorbosone_DH"/>
</dbReference>
<keyword evidence="1" id="KW-0732">Signal</keyword>
<dbReference type="STRING" id="1333845.SAMN04487895_1364"/>
<gene>
    <name evidence="3" type="ORF">KP014_17530</name>
    <name evidence="4" type="ORF">SAMN04487895_1364</name>
</gene>